<keyword evidence="4" id="KW-0503">Monooxygenase</keyword>
<dbReference type="Proteomes" id="UP000294543">
    <property type="component" value="Unassembled WGS sequence"/>
</dbReference>
<dbReference type="SUPFAM" id="SSF51905">
    <property type="entry name" value="FAD/NAD(P)-binding domain"/>
    <property type="match status" value="1"/>
</dbReference>
<dbReference type="GO" id="GO:0004497">
    <property type="term" value="F:monooxygenase activity"/>
    <property type="evidence" value="ECO:0007669"/>
    <property type="project" value="UniProtKB-KW"/>
</dbReference>
<evidence type="ECO:0000313" key="6">
    <source>
        <dbReference type="EMBL" id="TDD13375.1"/>
    </source>
</evidence>
<evidence type="ECO:0000256" key="4">
    <source>
        <dbReference type="ARBA" id="ARBA00023033"/>
    </source>
</evidence>
<dbReference type="AlphaFoldDB" id="A0A4R4WDC5"/>
<keyword evidence="3" id="KW-0560">Oxidoreductase</keyword>
<evidence type="ECO:0000256" key="3">
    <source>
        <dbReference type="ARBA" id="ARBA00023002"/>
    </source>
</evidence>
<keyword evidence="1" id="KW-0285">Flavoprotein</keyword>
<evidence type="ECO:0000259" key="5">
    <source>
        <dbReference type="Pfam" id="PF01494"/>
    </source>
</evidence>
<dbReference type="EMBL" id="SMKP01000176">
    <property type="protein sequence ID" value="TDD13375.1"/>
    <property type="molecule type" value="Genomic_DNA"/>
</dbReference>
<sequence length="137" mass="14931">MLGDAVLVSHTVTGERLWRQARPLVEEAYPSLRLIVEQAWREQTYYLPLAASTPVAAWQPGPVTLLGDAIHAMPPNRGSGANTALQDAERLCARLIDADRGELSLLEAVGAYEEDMRRDGFEAVNASVAAMPGFLKE</sequence>
<organism evidence="6 7">
    <name type="scientific">Nonomuraea diastatica</name>
    <dbReference type="NCBI Taxonomy" id="1848329"/>
    <lineage>
        <taxon>Bacteria</taxon>
        <taxon>Bacillati</taxon>
        <taxon>Actinomycetota</taxon>
        <taxon>Actinomycetes</taxon>
        <taxon>Streptosporangiales</taxon>
        <taxon>Streptosporangiaceae</taxon>
        <taxon>Nonomuraea</taxon>
    </lineage>
</organism>
<dbReference type="GO" id="GO:0071949">
    <property type="term" value="F:FAD binding"/>
    <property type="evidence" value="ECO:0007669"/>
    <property type="project" value="InterPro"/>
</dbReference>
<dbReference type="PRINTS" id="PR00420">
    <property type="entry name" value="RNGMNOXGNASE"/>
</dbReference>
<proteinExistence type="predicted"/>
<dbReference type="InterPro" id="IPR036188">
    <property type="entry name" value="FAD/NAD-bd_sf"/>
</dbReference>
<protein>
    <recommendedName>
        <fullName evidence="5">FAD-binding domain-containing protein</fullName>
    </recommendedName>
</protein>
<keyword evidence="7" id="KW-1185">Reference proteome</keyword>
<dbReference type="RefSeq" id="WP_132516373.1">
    <property type="nucleotide sequence ID" value="NZ_SMKP01000176.1"/>
</dbReference>
<comment type="caution">
    <text evidence="6">The sequence shown here is derived from an EMBL/GenBank/DDBJ whole genome shotgun (WGS) entry which is preliminary data.</text>
</comment>
<keyword evidence="2" id="KW-0274">FAD</keyword>
<dbReference type="InterPro" id="IPR002938">
    <property type="entry name" value="FAD-bd"/>
</dbReference>
<dbReference type="Gene3D" id="3.50.50.60">
    <property type="entry name" value="FAD/NAD(P)-binding domain"/>
    <property type="match status" value="1"/>
</dbReference>
<accession>A0A4R4WDC5</accession>
<dbReference type="OrthoDB" id="3322136at2"/>
<evidence type="ECO:0000313" key="7">
    <source>
        <dbReference type="Proteomes" id="UP000294543"/>
    </source>
</evidence>
<dbReference type="Pfam" id="PF01494">
    <property type="entry name" value="FAD_binding_3"/>
    <property type="match status" value="1"/>
</dbReference>
<dbReference type="PANTHER" id="PTHR47178">
    <property type="entry name" value="MONOOXYGENASE, FAD-BINDING"/>
    <property type="match status" value="1"/>
</dbReference>
<feature type="domain" description="FAD-binding" evidence="5">
    <location>
        <begin position="54"/>
        <end position="102"/>
    </location>
</feature>
<reference evidence="6 7" key="1">
    <citation type="submission" date="2019-03" db="EMBL/GenBank/DDBJ databases">
        <title>Draft genome sequences of novel Actinobacteria.</title>
        <authorList>
            <person name="Sahin N."/>
            <person name="Ay H."/>
            <person name="Saygin H."/>
        </authorList>
    </citation>
    <scope>NUCLEOTIDE SEQUENCE [LARGE SCALE GENOMIC DNA]</scope>
    <source>
        <strain evidence="6 7">KC712</strain>
    </source>
</reference>
<name>A0A4R4WDC5_9ACTN</name>
<evidence type="ECO:0000256" key="1">
    <source>
        <dbReference type="ARBA" id="ARBA00022630"/>
    </source>
</evidence>
<gene>
    <name evidence="6" type="ORF">E1294_41090</name>
</gene>
<evidence type="ECO:0000256" key="2">
    <source>
        <dbReference type="ARBA" id="ARBA00022827"/>
    </source>
</evidence>
<dbReference type="PANTHER" id="PTHR47178:SF5">
    <property type="entry name" value="FAD-BINDING DOMAIN-CONTAINING PROTEIN"/>
    <property type="match status" value="1"/>
</dbReference>